<proteinExistence type="predicted"/>
<dbReference type="Gramene" id="OMO98627">
    <property type="protein sequence ID" value="OMO98627"/>
    <property type="gene ID" value="CCACVL1_04142"/>
</dbReference>
<dbReference type="EMBL" id="AWWV01007044">
    <property type="protein sequence ID" value="OMO98627.1"/>
    <property type="molecule type" value="Genomic_DNA"/>
</dbReference>
<reference evidence="1 2" key="1">
    <citation type="submission" date="2013-09" db="EMBL/GenBank/DDBJ databases">
        <title>Corchorus capsularis genome sequencing.</title>
        <authorList>
            <person name="Alam M."/>
            <person name="Haque M.S."/>
            <person name="Islam M.S."/>
            <person name="Emdad E.M."/>
            <person name="Islam M.M."/>
            <person name="Ahmed B."/>
            <person name="Halim A."/>
            <person name="Hossen Q.M.M."/>
            <person name="Hossain M.Z."/>
            <person name="Ahmed R."/>
            <person name="Khan M.M."/>
            <person name="Islam R."/>
            <person name="Rashid M.M."/>
            <person name="Khan S.A."/>
            <person name="Rahman M.S."/>
            <person name="Alam M."/>
        </authorList>
    </citation>
    <scope>NUCLEOTIDE SEQUENCE [LARGE SCALE GENOMIC DNA]</scope>
    <source>
        <strain evidence="2">cv. CVL-1</strain>
        <tissue evidence="1">Whole seedling</tissue>
    </source>
</reference>
<dbReference type="Proteomes" id="UP000188268">
    <property type="component" value="Unassembled WGS sequence"/>
</dbReference>
<organism evidence="1 2">
    <name type="scientific">Corchorus capsularis</name>
    <name type="common">Jute</name>
    <dbReference type="NCBI Taxonomy" id="210143"/>
    <lineage>
        <taxon>Eukaryota</taxon>
        <taxon>Viridiplantae</taxon>
        <taxon>Streptophyta</taxon>
        <taxon>Embryophyta</taxon>
        <taxon>Tracheophyta</taxon>
        <taxon>Spermatophyta</taxon>
        <taxon>Magnoliopsida</taxon>
        <taxon>eudicotyledons</taxon>
        <taxon>Gunneridae</taxon>
        <taxon>Pentapetalae</taxon>
        <taxon>rosids</taxon>
        <taxon>malvids</taxon>
        <taxon>Malvales</taxon>
        <taxon>Malvaceae</taxon>
        <taxon>Grewioideae</taxon>
        <taxon>Apeibeae</taxon>
        <taxon>Corchorus</taxon>
    </lineage>
</organism>
<accession>A0A1R3JVC0</accession>
<dbReference type="AlphaFoldDB" id="A0A1R3JVC0"/>
<evidence type="ECO:0000313" key="1">
    <source>
        <dbReference type="EMBL" id="OMO98627.1"/>
    </source>
</evidence>
<gene>
    <name evidence="1" type="ORF">CCACVL1_04142</name>
</gene>
<keyword evidence="2" id="KW-1185">Reference proteome</keyword>
<sequence>MNLKPGEIWLSTCRTGELA</sequence>
<comment type="caution">
    <text evidence="1">The sequence shown here is derived from an EMBL/GenBank/DDBJ whole genome shotgun (WGS) entry which is preliminary data.</text>
</comment>
<evidence type="ECO:0000313" key="2">
    <source>
        <dbReference type="Proteomes" id="UP000188268"/>
    </source>
</evidence>
<name>A0A1R3JVC0_COCAP</name>
<protein>
    <submittedName>
        <fullName evidence="1">Uncharacterized protein</fullName>
    </submittedName>
</protein>